<evidence type="ECO:0000256" key="5">
    <source>
        <dbReference type="ARBA" id="ARBA00022692"/>
    </source>
</evidence>
<accession>A0A9E2KBR3</accession>
<keyword evidence="7 10" id="KW-0472">Membrane</keyword>
<comment type="function">
    <text evidence="9">Plays an essential role in type IV pili and type II pseudopili formation by proteolytically removing the leader sequence from substrate proteins and subsequently monomethylating the alpha-amino group of the newly exposed N-terminal phenylalanine.</text>
</comment>
<dbReference type="GO" id="GO:0004190">
    <property type="term" value="F:aspartic-type endopeptidase activity"/>
    <property type="evidence" value="ECO:0007669"/>
    <property type="project" value="UniProtKB-EC"/>
</dbReference>
<evidence type="ECO:0000256" key="8">
    <source>
        <dbReference type="RuleBase" id="RU003793"/>
    </source>
</evidence>
<evidence type="ECO:0000256" key="3">
    <source>
        <dbReference type="ARBA" id="ARBA00022475"/>
    </source>
</evidence>
<evidence type="ECO:0000256" key="4">
    <source>
        <dbReference type="ARBA" id="ARBA00022519"/>
    </source>
</evidence>
<evidence type="ECO:0000256" key="6">
    <source>
        <dbReference type="ARBA" id="ARBA00022989"/>
    </source>
</evidence>
<dbReference type="GO" id="GO:0005886">
    <property type="term" value="C:plasma membrane"/>
    <property type="evidence" value="ECO:0007669"/>
    <property type="project" value="UniProtKB-SubCell"/>
</dbReference>
<keyword evidence="9" id="KW-0645">Protease</keyword>
<dbReference type="PRINTS" id="PR00864">
    <property type="entry name" value="PREPILNPTASE"/>
</dbReference>
<feature type="transmembrane region" description="Helical" evidence="10">
    <location>
        <begin position="189"/>
        <end position="216"/>
    </location>
</feature>
<keyword evidence="9" id="KW-0489">Methyltransferase</keyword>
<sequence>MGNYILVIVLGIMIGSFLNRCIYRIPNGESIWISKSCCTTCGQVLSNLESIPVLSYLVLGGRCKHCKSKVSTHYIGIGLLTGASFGIVYYRFGASMETVLGCTFVSFAIVLAMIDWDEMILPTSIIRWGIGVGCMGQILQAKVMDNYLGLVDALMGAIVGYLLLALVFYCSKWLLKKEGMGYGDVRFMGMIGLFVGLHTLFLSLLFSSVLASIYGIILLKIKKKSEPYPLGHFLSIGGVLVFLWGNNL</sequence>
<evidence type="ECO:0000256" key="7">
    <source>
        <dbReference type="ARBA" id="ARBA00023136"/>
    </source>
</evidence>
<reference evidence="13" key="2">
    <citation type="submission" date="2021-04" db="EMBL/GenBank/DDBJ databases">
        <authorList>
            <person name="Gilroy R."/>
        </authorList>
    </citation>
    <scope>NUCLEOTIDE SEQUENCE</scope>
    <source>
        <strain evidence="13">B5-657</strain>
    </source>
</reference>
<evidence type="ECO:0000256" key="2">
    <source>
        <dbReference type="ARBA" id="ARBA00005801"/>
    </source>
</evidence>
<comment type="similarity">
    <text evidence="2 8">Belongs to the peptidase A24 family.</text>
</comment>
<keyword evidence="9" id="KW-0378">Hydrolase</keyword>
<feature type="transmembrane region" description="Helical" evidence="10">
    <location>
        <begin position="74"/>
        <end position="92"/>
    </location>
</feature>
<keyword evidence="4" id="KW-0997">Cell inner membrane</keyword>
<organism evidence="13 14">
    <name type="scientific">Candidatus Cellulosilyticum pullistercoris</name>
    <dbReference type="NCBI Taxonomy" id="2838521"/>
    <lineage>
        <taxon>Bacteria</taxon>
        <taxon>Bacillati</taxon>
        <taxon>Bacillota</taxon>
        <taxon>Clostridia</taxon>
        <taxon>Lachnospirales</taxon>
        <taxon>Cellulosilyticaceae</taxon>
        <taxon>Cellulosilyticum</taxon>
    </lineage>
</organism>
<dbReference type="EC" id="3.4.23.43" evidence="9"/>
<dbReference type="EMBL" id="JAHLFQ010000078">
    <property type="protein sequence ID" value="MBU3803879.1"/>
    <property type="molecule type" value="Genomic_DNA"/>
</dbReference>
<proteinExistence type="inferred from homology"/>
<keyword evidence="9" id="KW-0808">Transferase</keyword>
<dbReference type="InterPro" id="IPR000045">
    <property type="entry name" value="Prepilin_IV_endopep_pep"/>
</dbReference>
<dbReference type="Gene3D" id="1.20.120.1220">
    <property type="match status" value="1"/>
</dbReference>
<reference evidence="13" key="1">
    <citation type="journal article" date="2021" name="PeerJ">
        <title>Extensive microbial diversity within the chicken gut microbiome revealed by metagenomics and culture.</title>
        <authorList>
            <person name="Gilroy R."/>
            <person name="Ravi A."/>
            <person name="Getino M."/>
            <person name="Pursley I."/>
            <person name="Horton D.L."/>
            <person name="Alikhan N.F."/>
            <person name="Baker D."/>
            <person name="Gharbi K."/>
            <person name="Hall N."/>
            <person name="Watson M."/>
            <person name="Adriaenssens E.M."/>
            <person name="Foster-Nyarko E."/>
            <person name="Jarju S."/>
            <person name="Secka A."/>
            <person name="Antonio M."/>
            <person name="Oren A."/>
            <person name="Chaudhuri R.R."/>
            <person name="La Ragione R."/>
            <person name="Hildebrand F."/>
            <person name="Pallen M.J."/>
        </authorList>
    </citation>
    <scope>NUCLEOTIDE SEQUENCE</scope>
    <source>
        <strain evidence="13">B5-657</strain>
    </source>
</reference>
<comment type="subcellular location">
    <subcellularLocation>
        <location evidence="1">Cell inner membrane</location>
        <topology evidence="1">Multi-pass membrane protein</topology>
    </subcellularLocation>
    <subcellularLocation>
        <location evidence="9">Cell membrane</location>
        <topology evidence="9">Multi-pass membrane protein</topology>
    </subcellularLocation>
</comment>
<evidence type="ECO:0000259" key="12">
    <source>
        <dbReference type="Pfam" id="PF06750"/>
    </source>
</evidence>
<evidence type="ECO:0000256" key="9">
    <source>
        <dbReference type="RuleBase" id="RU003794"/>
    </source>
</evidence>
<name>A0A9E2KBR3_9FIRM</name>
<feature type="transmembrane region" description="Helical" evidence="10">
    <location>
        <begin position="228"/>
        <end position="245"/>
    </location>
</feature>
<dbReference type="Pfam" id="PF06750">
    <property type="entry name" value="A24_N_bact"/>
    <property type="match status" value="1"/>
</dbReference>
<evidence type="ECO:0000313" key="14">
    <source>
        <dbReference type="Proteomes" id="UP000824229"/>
    </source>
</evidence>
<dbReference type="EC" id="2.1.1.-" evidence="9"/>
<comment type="catalytic activity">
    <reaction evidence="9">
        <text>Typically cleaves a -Gly-|-Phe- bond to release an N-terminal, basic peptide of 5-8 residues from type IV prepilin, and then N-methylates the new N-terminal amino group, the methyl donor being S-adenosyl-L-methionine.</text>
        <dbReference type="EC" id="3.4.23.43"/>
    </reaction>
</comment>
<protein>
    <recommendedName>
        <fullName evidence="9">Prepilin leader peptidase/N-methyltransferase</fullName>
        <ecNumber evidence="9">2.1.1.-</ecNumber>
        <ecNumber evidence="9">3.4.23.43</ecNumber>
    </recommendedName>
</protein>
<dbReference type="Proteomes" id="UP000824229">
    <property type="component" value="Unassembled WGS sequence"/>
</dbReference>
<gene>
    <name evidence="13" type="ORF">H9872_03885</name>
</gene>
<keyword evidence="5 9" id="KW-0812">Transmembrane</keyword>
<dbReference type="Pfam" id="PF01478">
    <property type="entry name" value="Peptidase_A24"/>
    <property type="match status" value="1"/>
</dbReference>
<feature type="domain" description="Prepilin type IV endopeptidase peptidase" evidence="11">
    <location>
        <begin position="103"/>
        <end position="216"/>
    </location>
</feature>
<dbReference type="GO" id="GO:0006465">
    <property type="term" value="P:signal peptide processing"/>
    <property type="evidence" value="ECO:0007669"/>
    <property type="project" value="TreeGrafter"/>
</dbReference>
<dbReference type="PANTHER" id="PTHR30487">
    <property type="entry name" value="TYPE 4 PREPILIN-LIKE PROTEINS LEADER PEPTIDE-PROCESSING ENZYME"/>
    <property type="match status" value="1"/>
</dbReference>
<keyword evidence="3" id="KW-1003">Cell membrane</keyword>
<keyword evidence="9" id="KW-0511">Multifunctional enzyme</keyword>
<feature type="transmembrane region" description="Helical" evidence="10">
    <location>
        <begin position="147"/>
        <end position="169"/>
    </location>
</feature>
<evidence type="ECO:0000256" key="10">
    <source>
        <dbReference type="SAM" id="Phobius"/>
    </source>
</evidence>
<dbReference type="InterPro" id="IPR014032">
    <property type="entry name" value="Peptidase_A24A_bac"/>
</dbReference>
<feature type="domain" description="Prepilin peptidase A24 N-terminal" evidence="12">
    <location>
        <begin position="9"/>
        <end position="92"/>
    </location>
</feature>
<comment type="caution">
    <text evidence="13">The sequence shown here is derived from an EMBL/GenBank/DDBJ whole genome shotgun (WGS) entry which is preliminary data.</text>
</comment>
<dbReference type="AlphaFoldDB" id="A0A9E2KBR3"/>
<dbReference type="InterPro" id="IPR050882">
    <property type="entry name" value="Prepilin_peptidase/N-MTase"/>
</dbReference>
<feature type="transmembrane region" description="Helical" evidence="10">
    <location>
        <begin position="6"/>
        <end position="23"/>
    </location>
</feature>
<evidence type="ECO:0000259" key="11">
    <source>
        <dbReference type="Pfam" id="PF01478"/>
    </source>
</evidence>
<evidence type="ECO:0000256" key="1">
    <source>
        <dbReference type="ARBA" id="ARBA00004429"/>
    </source>
</evidence>
<dbReference type="GO" id="GO:0008168">
    <property type="term" value="F:methyltransferase activity"/>
    <property type="evidence" value="ECO:0007669"/>
    <property type="project" value="UniProtKB-KW"/>
</dbReference>
<keyword evidence="6 10" id="KW-1133">Transmembrane helix</keyword>
<evidence type="ECO:0000313" key="13">
    <source>
        <dbReference type="EMBL" id="MBU3803879.1"/>
    </source>
</evidence>
<dbReference type="PANTHER" id="PTHR30487:SF0">
    <property type="entry name" value="PREPILIN LEADER PEPTIDASE_N-METHYLTRANSFERASE-RELATED"/>
    <property type="match status" value="1"/>
</dbReference>
<dbReference type="InterPro" id="IPR010627">
    <property type="entry name" value="Prepilin_pept_A24_N"/>
</dbReference>
<dbReference type="GO" id="GO:0032259">
    <property type="term" value="P:methylation"/>
    <property type="evidence" value="ECO:0007669"/>
    <property type="project" value="UniProtKB-KW"/>
</dbReference>